<dbReference type="InterPro" id="IPR036554">
    <property type="entry name" value="GHMP_kinase_C_sf"/>
</dbReference>
<feature type="domain" description="GHMP kinase N-terminal" evidence="11">
    <location>
        <begin position="95"/>
        <end position="183"/>
    </location>
</feature>
<gene>
    <name evidence="14" type="ORF">Q428_12140</name>
</gene>
<keyword evidence="3" id="KW-0479">Metal-binding</keyword>
<dbReference type="FunFam" id="3.30.70.890:FF:000001">
    <property type="entry name" value="Galactokinase"/>
    <property type="match status" value="1"/>
</dbReference>
<keyword evidence="9" id="KW-0119">Carbohydrate metabolism</keyword>
<keyword evidence="6" id="KW-0067">ATP-binding</keyword>
<dbReference type="InterPro" id="IPR000705">
    <property type="entry name" value="Galactokinase"/>
</dbReference>
<dbReference type="EMBL" id="AZQP01000043">
    <property type="protein sequence ID" value="EYE87658.1"/>
    <property type="molecule type" value="Genomic_DNA"/>
</dbReference>
<evidence type="ECO:0000256" key="9">
    <source>
        <dbReference type="ARBA" id="ARBA00023277"/>
    </source>
</evidence>
<feature type="domain" description="Galactokinase N-terminal" evidence="13">
    <location>
        <begin position="20"/>
        <end position="59"/>
    </location>
</feature>
<evidence type="ECO:0000256" key="4">
    <source>
        <dbReference type="ARBA" id="ARBA00022741"/>
    </source>
</evidence>
<dbReference type="Pfam" id="PF08544">
    <property type="entry name" value="GHMP_kinases_C"/>
    <property type="match status" value="1"/>
</dbReference>
<keyword evidence="15" id="KW-1185">Reference proteome</keyword>
<evidence type="ECO:0000256" key="2">
    <source>
        <dbReference type="ARBA" id="ARBA00022679"/>
    </source>
</evidence>
<comment type="similarity">
    <text evidence="1">Belongs to the GHMP kinase family. GalK subfamily.</text>
</comment>
<dbReference type="InterPro" id="IPR020568">
    <property type="entry name" value="Ribosomal_Su5_D2-typ_SF"/>
</dbReference>
<dbReference type="InterPro" id="IPR013750">
    <property type="entry name" value="GHMP_kinase_C_dom"/>
</dbReference>
<evidence type="ECO:0000259" key="12">
    <source>
        <dbReference type="Pfam" id="PF08544"/>
    </source>
</evidence>
<dbReference type="SUPFAM" id="SSF54211">
    <property type="entry name" value="Ribosomal protein S5 domain 2-like"/>
    <property type="match status" value="1"/>
</dbReference>
<keyword evidence="2" id="KW-0808">Transferase</keyword>
<dbReference type="InterPro" id="IPR019539">
    <property type="entry name" value="GalKase_N"/>
</dbReference>
<dbReference type="PRINTS" id="PR00473">
    <property type="entry name" value="GALCTOKINASE"/>
</dbReference>
<comment type="caution">
    <text evidence="14">The sequence shown here is derived from an EMBL/GenBank/DDBJ whole genome shotgun (WGS) entry which is preliminary data.</text>
</comment>
<keyword evidence="7" id="KW-0460">Magnesium</keyword>
<organism evidence="14 15">
    <name type="scientific">Fervidicella metallireducens AeB</name>
    <dbReference type="NCBI Taxonomy" id="1403537"/>
    <lineage>
        <taxon>Bacteria</taxon>
        <taxon>Bacillati</taxon>
        <taxon>Bacillota</taxon>
        <taxon>Clostridia</taxon>
        <taxon>Eubacteriales</taxon>
        <taxon>Clostridiaceae</taxon>
        <taxon>Fervidicella</taxon>
    </lineage>
</organism>
<dbReference type="PANTHER" id="PTHR10457">
    <property type="entry name" value="MEVALONATE KINASE/GALACTOKINASE"/>
    <property type="match status" value="1"/>
</dbReference>
<evidence type="ECO:0000313" key="15">
    <source>
        <dbReference type="Proteomes" id="UP000019681"/>
    </source>
</evidence>
<dbReference type="PRINTS" id="PR00959">
    <property type="entry name" value="MEVGALKINASE"/>
</dbReference>
<dbReference type="PIRSF" id="PIRSF000530">
    <property type="entry name" value="Galactokinase"/>
    <property type="match status" value="1"/>
</dbReference>
<dbReference type="OrthoDB" id="250531at2"/>
<dbReference type="PANTHER" id="PTHR10457:SF7">
    <property type="entry name" value="GALACTOKINASE-RELATED"/>
    <property type="match status" value="1"/>
</dbReference>
<dbReference type="GO" id="GO:0046872">
    <property type="term" value="F:metal ion binding"/>
    <property type="evidence" value="ECO:0007669"/>
    <property type="project" value="UniProtKB-KW"/>
</dbReference>
<dbReference type="GO" id="GO:0004335">
    <property type="term" value="F:galactokinase activity"/>
    <property type="evidence" value="ECO:0007669"/>
    <property type="project" value="UniProtKB-UniRule"/>
</dbReference>
<name>A0A017RSC7_9CLOT</name>
<evidence type="ECO:0000256" key="1">
    <source>
        <dbReference type="ARBA" id="ARBA00006566"/>
    </source>
</evidence>
<dbReference type="GO" id="GO:0005829">
    <property type="term" value="C:cytosol"/>
    <property type="evidence" value="ECO:0007669"/>
    <property type="project" value="TreeGrafter"/>
</dbReference>
<dbReference type="Gene3D" id="3.30.70.890">
    <property type="entry name" value="GHMP kinase, C-terminal domain"/>
    <property type="match status" value="1"/>
</dbReference>
<evidence type="ECO:0000256" key="3">
    <source>
        <dbReference type="ARBA" id="ARBA00022723"/>
    </source>
</evidence>
<evidence type="ECO:0000256" key="7">
    <source>
        <dbReference type="ARBA" id="ARBA00022842"/>
    </source>
</evidence>
<proteinExistence type="inferred from homology"/>
<evidence type="ECO:0000259" key="13">
    <source>
        <dbReference type="Pfam" id="PF10509"/>
    </source>
</evidence>
<sequence>MISVQELKERFYREYPECKGDVLCFFSPGKVNLVGEHLDYNRGCLFPIAISLGIYGVLSYRDDNIIRLKSVNETNEVIIDLNKEINFDENDGWGNYPKGIIYYILKDRHSLRGCDILFISTLPSEVGLSSSAALEVLTAYMMLYSENGETLDRFYLAGLCQEVERDFIKANWGHHDHIPIILGRKNNGIVLNCSTQAYKYVPLDFKNYSLIIINSNKKRDLAHIGHKERQIQCNSAFKTMNSYKNVENLWEADLDDIYRIMKEDTVISRARHVIWENRRVLRAVELFEKGDIEEFGRLMIESHKSLRDDFEVSTEELDLLVDESIKTDGCIGARMTGVGFGGCIIALVDREKVENFKNRVAKVYTEKTKLVPEFYVSEIEDGVKLLLEA</sequence>
<dbReference type="NCBIfam" id="NF003705">
    <property type="entry name" value="PRK05322.1"/>
    <property type="match status" value="1"/>
</dbReference>
<dbReference type="Pfam" id="PF00288">
    <property type="entry name" value="GHMP_kinases_N"/>
    <property type="match status" value="1"/>
</dbReference>
<feature type="domain" description="GHMP kinase C-terminal" evidence="12">
    <location>
        <begin position="283"/>
        <end position="364"/>
    </location>
</feature>
<dbReference type="SUPFAM" id="SSF55060">
    <property type="entry name" value="GHMP Kinase, C-terminal domain"/>
    <property type="match status" value="1"/>
</dbReference>
<dbReference type="InterPro" id="IPR006206">
    <property type="entry name" value="Mevalonate/galactokinase"/>
</dbReference>
<protein>
    <recommendedName>
        <fullName evidence="10">Galactokinase</fullName>
        <ecNumber evidence="10">2.7.1.6</ecNumber>
    </recommendedName>
</protein>
<dbReference type="NCBIfam" id="TIGR00131">
    <property type="entry name" value="gal_kin"/>
    <property type="match status" value="1"/>
</dbReference>
<evidence type="ECO:0000256" key="8">
    <source>
        <dbReference type="ARBA" id="ARBA00023144"/>
    </source>
</evidence>
<dbReference type="Proteomes" id="UP000019681">
    <property type="component" value="Unassembled WGS sequence"/>
</dbReference>
<evidence type="ECO:0000256" key="6">
    <source>
        <dbReference type="ARBA" id="ARBA00022840"/>
    </source>
</evidence>
<keyword evidence="8" id="KW-0299">Galactose metabolism</keyword>
<evidence type="ECO:0000259" key="11">
    <source>
        <dbReference type="Pfam" id="PF00288"/>
    </source>
</evidence>
<dbReference type="RefSeq" id="WP_051515139.1">
    <property type="nucleotide sequence ID" value="NZ_AZQP01000043.1"/>
</dbReference>
<dbReference type="GO" id="GO:0005524">
    <property type="term" value="F:ATP binding"/>
    <property type="evidence" value="ECO:0007669"/>
    <property type="project" value="UniProtKB-UniRule"/>
</dbReference>
<dbReference type="InterPro" id="IPR014721">
    <property type="entry name" value="Ribsml_uS5_D2-typ_fold_subgr"/>
</dbReference>
<keyword evidence="4" id="KW-0547">Nucleotide-binding</keyword>
<evidence type="ECO:0000313" key="14">
    <source>
        <dbReference type="EMBL" id="EYE87658.1"/>
    </source>
</evidence>
<dbReference type="InterPro" id="IPR006204">
    <property type="entry name" value="GHMP_kinase_N_dom"/>
</dbReference>
<dbReference type="Gene3D" id="3.30.230.10">
    <property type="match status" value="1"/>
</dbReference>
<dbReference type="STRING" id="1403537.Q428_12140"/>
<dbReference type="GO" id="GO:0006012">
    <property type="term" value="P:galactose metabolic process"/>
    <property type="evidence" value="ECO:0007669"/>
    <property type="project" value="UniProtKB-UniRule"/>
</dbReference>
<dbReference type="EC" id="2.7.1.6" evidence="10"/>
<evidence type="ECO:0000256" key="5">
    <source>
        <dbReference type="ARBA" id="ARBA00022777"/>
    </source>
</evidence>
<evidence type="ECO:0000256" key="10">
    <source>
        <dbReference type="NCBIfam" id="TIGR00131"/>
    </source>
</evidence>
<keyword evidence="5" id="KW-0418">Kinase</keyword>
<accession>A0A017RSC7</accession>
<reference evidence="14 15" key="1">
    <citation type="journal article" date="2014" name="Genome Announc.">
        <title>Draft Genome Sequence of Fervidicella metallireducens Strain AeBT, an Iron-Reducing Thermoanaerobe from the Great Artesian Basin.</title>
        <authorList>
            <person name="Patel B.K."/>
        </authorList>
    </citation>
    <scope>NUCLEOTIDE SEQUENCE [LARGE SCALE GENOMIC DNA]</scope>
    <source>
        <strain evidence="14 15">AeB</strain>
    </source>
</reference>
<dbReference type="AlphaFoldDB" id="A0A017RSC7"/>
<dbReference type="Pfam" id="PF10509">
    <property type="entry name" value="GalKase_gal_bdg"/>
    <property type="match status" value="1"/>
</dbReference>